<dbReference type="InterPro" id="IPR015422">
    <property type="entry name" value="PyrdxlP-dep_Trfase_small"/>
</dbReference>
<reference evidence="4" key="1">
    <citation type="submission" date="2023-03" db="EMBL/GenBank/DDBJ databases">
        <authorList>
            <person name="Steffen K."/>
            <person name="Cardenas P."/>
        </authorList>
    </citation>
    <scope>NUCLEOTIDE SEQUENCE</scope>
</reference>
<evidence type="ECO:0000313" key="4">
    <source>
        <dbReference type="EMBL" id="CAI8012158.1"/>
    </source>
</evidence>
<dbReference type="GO" id="GO:0030170">
    <property type="term" value="F:pyridoxal phosphate binding"/>
    <property type="evidence" value="ECO:0007669"/>
    <property type="project" value="InterPro"/>
</dbReference>
<name>A0AA35W8K6_GEOBA</name>
<dbReference type="Gene3D" id="3.40.640.10">
    <property type="entry name" value="Type I PLP-dependent aspartate aminotransferase-like (Major domain)"/>
    <property type="match status" value="1"/>
</dbReference>
<evidence type="ECO:0000256" key="2">
    <source>
        <dbReference type="ARBA" id="ARBA00022898"/>
    </source>
</evidence>
<keyword evidence="5" id="KW-1185">Reference proteome</keyword>
<accession>A0AA35W8K6</accession>
<comment type="similarity">
    <text evidence="3">Belongs to the class-III pyridoxal-phosphate-dependent aminotransferase family.</text>
</comment>
<dbReference type="Gene3D" id="3.90.1150.10">
    <property type="entry name" value="Aspartate Aminotransferase, domain 1"/>
    <property type="match status" value="2"/>
</dbReference>
<dbReference type="Pfam" id="PF00202">
    <property type="entry name" value="Aminotran_3"/>
    <property type="match status" value="2"/>
</dbReference>
<dbReference type="PANTHER" id="PTHR43713">
    <property type="entry name" value="GLUTAMATE-1-SEMIALDEHYDE 2,1-AMINOMUTASE"/>
    <property type="match status" value="1"/>
</dbReference>
<dbReference type="InterPro" id="IPR015424">
    <property type="entry name" value="PyrdxlP-dep_Trfase"/>
</dbReference>
<dbReference type="Proteomes" id="UP001174909">
    <property type="component" value="Unassembled WGS sequence"/>
</dbReference>
<dbReference type="SUPFAM" id="SSF53383">
    <property type="entry name" value="PLP-dependent transferases"/>
    <property type="match status" value="1"/>
</dbReference>
<dbReference type="GO" id="GO:0008483">
    <property type="term" value="F:transaminase activity"/>
    <property type="evidence" value="ECO:0007669"/>
    <property type="project" value="InterPro"/>
</dbReference>
<keyword evidence="2 3" id="KW-0663">Pyridoxal phosphate</keyword>
<sequence length="415" mass="43981">MKPANDLEARFFAATPRSLERFSAHADATPGGVAKGAYFYRPYPLTMERGDGAYLFDVDGNRYADFANHHTGQILGHNHPAVMAAVQAQLQRGVAVGAPMGHETEVCAELCSRVASLERARFTNSGTEASLHAVRLARAFTGRNLIAKFEGCYHGSHDAVEVSVAPPLEAAGPAERPLPYAQAIGMSAGAVADTMVLPLGDLEATDRLIGEHAAELACVLLDPKTGITTRHGVLMVFDEIVGFRLARGGAQEYYGITPDLTTFGKIVGGGFPVGAFGGRADIMDRYHPTAGPGVGQSGTFASHPVTMAAGLAMLRELTPAAFEHLASLGDRLTRGLRKALTACPPPRDYRSSLDADKRWVSPLFLALLDRGFFLGHTLGMCSISVPTTPQMIDELVEAVADALRDPAVKTAATDG</sequence>
<evidence type="ECO:0000313" key="5">
    <source>
        <dbReference type="Proteomes" id="UP001174909"/>
    </source>
</evidence>
<comment type="cofactor">
    <cofactor evidence="1">
        <name>pyridoxal 5'-phosphate</name>
        <dbReference type="ChEBI" id="CHEBI:597326"/>
    </cofactor>
</comment>
<comment type="caution">
    <text evidence="4">The sequence shown here is derived from an EMBL/GenBank/DDBJ whole genome shotgun (WGS) entry which is preliminary data.</text>
</comment>
<dbReference type="AlphaFoldDB" id="A0AA35W8K6"/>
<dbReference type="EMBL" id="CASHTH010001163">
    <property type="protein sequence ID" value="CAI8012158.1"/>
    <property type="molecule type" value="Genomic_DNA"/>
</dbReference>
<proteinExistence type="inferred from homology"/>
<dbReference type="InterPro" id="IPR015421">
    <property type="entry name" value="PyrdxlP-dep_Trfase_major"/>
</dbReference>
<gene>
    <name evidence="4" type="ORF">GBAR_LOCUS7800</name>
</gene>
<protein>
    <submittedName>
        <fullName evidence="4">Glutamate-1-semialdehyde 2,1-aminomutase</fullName>
    </submittedName>
</protein>
<organism evidence="4 5">
    <name type="scientific">Geodia barretti</name>
    <name type="common">Barrett's horny sponge</name>
    <dbReference type="NCBI Taxonomy" id="519541"/>
    <lineage>
        <taxon>Eukaryota</taxon>
        <taxon>Metazoa</taxon>
        <taxon>Porifera</taxon>
        <taxon>Demospongiae</taxon>
        <taxon>Heteroscleromorpha</taxon>
        <taxon>Tetractinellida</taxon>
        <taxon>Astrophorina</taxon>
        <taxon>Geodiidae</taxon>
        <taxon>Geodia</taxon>
    </lineage>
</organism>
<dbReference type="InterPro" id="IPR005814">
    <property type="entry name" value="Aminotrans_3"/>
</dbReference>
<evidence type="ECO:0000256" key="1">
    <source>
        <dbReference type="ARBA" id="ARBA00001933"/>
    </source>
</evidence>
<dbReference type="PANTHER" id="PTHR43713:SF3">
    <property type="entry name" value="GLUTAMATE-1-SEMIALDEHYDE 2,1-AMINOMUTASE 1, CHLOROPLASTIC-RELATED"/>
    <property type="match status" value="1"/>
</dbReference>
<evidence type="ECO:0000256" key="3">
    <source>
        <dbReference type="RuleBase" id="RU003560"/>
    </source>
</evidence>